<dbReference type="EMBL" id="SRMA01025170">
    <property type="protein sequence ID" value="TRY98369.1"/>
    <property type="molecule type" value="Genomic_DNA"/>
</dbReference>
<dbReference type="Proteomes" id="UP000316079">
    <property type="component" value="Unassembled WGS sequence"/>
</dbReference>
<protein>
    <submittedName>
        <fullName evidence="1">Uncharacterized protein</fullName>
    </submittedName>
</protein>
<keyword evidence="2" id="KW-1185">Reference proteome</keyword>
<accession>A0A553R858</accession>
<organism evidence="1 2">
    <name type="scientific">Danionella cerebrum</name>
    <dbReference type="NCBI Taxonomy" id="2873325"/>
    <lineage>
        <taxon>Eukaryota</taxon>
        <taxon>Metazoa</taxon>
        <taxon>Chordata</taxon>
        <taxon>Craniata</taxon>
        <taxon>Vertebrata</taxon>
        <taxon>Euteleostomi</taxon>
        <taxon>Actinopterygii</taxon>
        <taxon>Neopterygii</taxon>
        <taxon>Teleostei</taxon>
        <taxon>Ostariophysi</taxon>
        <taxon>Cypriniformes</taxon>
        <taxon>Danionidae</taxon>
        <taxon>Danioninae</taxon>
        <taxon>Danionella</taxon>
    </lineage>
</organism>
<gene>
    <name evidence="1" type="ORF">DNTS_021792</name>
</gene>
<reference evidence="1 2" key="1">
    <citation type="journal article" date="2019" name="Sci. Data">
        <title>Hybrid genome assembly and annotation of Danionella translucida.</title>
        <authorList>
            <person name="Kadobianskyi M."/>
            <person name="Schulze L."/>
            <person name="Schuelke M."/>
            <person name="Judkewitz B."/>
        </authorList>
    </citation>
    <scope>NUCLEOTIDE SEQUENCE [LARGE SCALE GENOMIC DNA]</scope>
    <source>
        <strain evidence="1 2">Bolton</strain>
    </source>
</reference>
<comment type="caution">
    <text evidence="1">The sequence shown here is derived from an EMBL/GenBank/DDBJ whole genome shotgun (WGS) entry which is preliminary data.</text>
</comment>
<name>A0A553R858_9TELE</name>
<sequence length="84" mass="9215">MGNLCCCSPDQSSVDLCLSVILPLKYPVQCVDDPYGHEGVVVCGSETLPFHWSNKNSCSVFTQEESQSVLPLEMNPILEVRPIS</sequence>
<evidence type="ECO:0000313" key="2">
    <source>
        <dbReference type="Proteomes" id="UP000316079"/>
    </source>
</evidence>
<proteinExistence type="predicted"/>
<evidence type="ECO:0000313" key="1">
    <source>
        <dbReference type="EMBL" id="TRY98369.1"/>
    </source>
</evidence>
<dbReference type="AlphaFoldDB" id="A0A553R858"/>